<comment type="similarity">
    <text evidence="1">Belongs to the IlvD/Edd family.</text>
</comment>
<dbReference type="GO" id="GO:0046872">
    <property type="term" value="F:metal ion binding"/>
    <property type="evidence" value="ECO:0007669"/>
    <property type="project" value="UniProtKB-KW"/>
</dbReference>
<dbReference type="AlphaFoldDB" id="A0A4S9SPH1"/>
<feature type="domain" description="Dihydroxy-acid/6-phosphogluconate dehydratase N-terminal" evidence="6">
    <location>
        <begin position="59"/>
        <end position="372"/>
    </location>
</feature>
<evidence type="ECO:0000313" key="8">
    <source>
        <dbReference type="EMBL" id="THZ12786.1"/>
    </source>
</evidence>
<protein>
    <submittedName>
        <fullName evidence="8">Dihydroxy-acid and 6-phosphogluconate dehydratase</fullName>
    </submittedName>
</protein>
<feature type="domain" description="Dihydroxy-acid/6-phosphogluconate dehydratase C-terminal" evidence="7">
    <location>
        <begin position="388"/>
        <end position="593"/>
    </location>
</feature>
<dbReference type="PROSITE" id="PS00886">
    <property type="entry name" value="ILVD_EDD_1"/>
    <property type="match status" value="1"/>
</dbReference>
<evidence type="ECO:0000259" key="7">
    <source>
        <dbReference type="Pfam" id="PF24877"/>
    </source>
</evidence>
<reference evidence="8 9" key="1">
    <citation type="submission" date="2018-10" db="EMBL/GenBank/DDBJ databases">
        <title>Fifty Aureobasidium pullulans genomes reveal a recombining polyextremotolerant generalist.</title>
        <authorList>
            <person name="Gostincar C."/>
            <person name="Turk M."/>
            <person name="Zajc J."/>
            <person name="Gunde-Cimerman N."/>
        </authorList>
    </citation>
    <scope>NUCLEOTIDE SEQUENCE [LARGE SCALE GENOMIC DNA]</scope>
    <source>
        <strain evidence="8 9">EXF-3863</strain>
    </source>
</reference>
<dbReference type="InterPro" id="IPR037237">
    <property type="entry name" value="IlvD/EDD_N"/>
</dbReference>
<dbReference type="PANTHER" id="PTHR43183:SF1">
    <property type="entry name" value="HYPOTHETICAL DIHYDROXY-ACID DEHYDRATASE (EUROFUNG)-RELATED"/>
    <property type="match status" value="1"/>
</dbReference>
<evidence type="ECO:0000256" key="5">
    <source>
        <dbReference type="ARBA" id="ARBA00023239"/>
    </source>
</evidence>
<dbReference type="Proteomes" id="UP000308005">
    <property type="component" value="Unassembled WGS sequence"/>
</dbReference>
<dbReference type="NCBIfam" id="NF004784">
    <property type="entry name" value="PRK06131.1"/>
    <property type="match status" value="1"/>
</dbReference>
<proteinExistence type="inferred from homology"/>
<sequence>MEGEEIKVDPQDDYDLSRPLTATTGLRQGLTSYGDAHFSLFLRKVFIKAAGYGEDALSRPIIGIINTHSGFNPCHANVPQLMEAVKRGIHLHGGLAIDFPTISIHEAFASPTSMYLRNLMSMDTEEMIKAQPLDAVVAIGGCDKTVPAQLMGGISANKPILPLVTGPMMPGSHRGTRVGACTDCRSNWAAYRAGEIDMEDIAAVNDELAPTSGTCGVMGTASTMACVTVALGLMPFDGASAAAVSSARLRIAEQTGSNAVAAAAAQRSPQSILTKESFLNAITVLQAIGGSTNAVVHLMAIVNRHPQVAGSITLETFDEVGRKTPLLVDLKPSGDNYMTDFHNAGGMLALLHTLKPLLHLEARTIHGKTLGEELEATPFKPFKYSSDLIRPLSNPLYAESALVVLRGNLAPRGAVMKAAASKERRLLSHTGRAVVFKNTADMALRIDDPDLPVTKDSVLILQGVGPVGNPGMPEAGVIPIPRKLGAQGVKDMLRMSDGRMSGTAGGTIVLHISPESAQPDSVFGCVEDGDLIECDVEKRLLRLHVSDEEIARRIVVRTAAKKKEDFTTKRIRGKQRGYRGLYERSVNQAEEGADFDFLTALGPA</sequence>
<evidence type="ECO:0000259" key="6">
    <source>
        <dbReference type="Pfam" id="PF00920"/>
    </source>
</evidence>
<keyword evidence="5" id="KW-0456">Lyase</keyword>
<gene>
    <name evidence="8" type="ORF">D6C91_08267</name>
</gene>
<dbReference type="GO" id="GO:0016836">
    <property type="term" value="F:hydro-lyase activity"/>
    <property type="evidence" value="ECO:0007669"/>
    <property type="project" value="UniProtKB-ARBA"/>
</dbReference>
<accession>A0A4S9SPH1</accession>
<keyword evidence="2" id="KW-0479">Metal-binding</keyword>
<dbReference type="InterPro" id="IPR000581">
    <property type="entry name" value="ILV_EDD_N"/>
</dbReference>
<evidence type="ECO:0000313" key="9">
    <source>
        <dbReference type="Proteomes" id="UP000308005"/>
    </source>
</evidence>
<comment type="caution">
    <text evidence="8">The sequence shown here is derived from an EMBL/GenBank/DDBJ whole genome shotgun (WGS) entry which is preliminary data.</text>
</comment>
<keyword evidence="4" id="KW-0411">Iron-sulfur</keyword>
<dbReference type="Pfam" id="PF24877">
    <property type="entry name" value="ILV_EDD_C"/>
    <property type="match status" value="1"/>
</dbReference>
<evidence type="ECO:0000256" key="1">
    <source>
        <dbReference type="ARBA" id="ARBA00006486"/>
    </source>
</evidence>
<evidence type="ECO:0000256" key="3">
    <source>
        <dbReference type="ARBA" id="ARBA00023004"/>
    </source>
</evidence>
<organism evidence="8 9">
    <name type="scientific">Aureobasidium pullulans</name>
    <name type="common">Black yeast</name>
    <name type="synonym">Pullularia pullulans</name>
    <dbReference type="NCBI Taxonomy" id="5580"/>
    <lineage>
        <taxon>Eukaryota</taxon>
        <taxon>Fungi</taxon>
        <taxon>Dikarya</taxon>
        <taxon>Ascomycota</taxon>
        <taxon>Pezizomycotina</taxon>
        <taxon>Dothideomycetes</taxon>
        <taxon>Dothideomycetidae</taxon>
        <taxon>Dothideales</taxon>
        <taxon>Saccotheciaceae</taxon>
        <taxon>Aureobasidium</taxon>
    </lineage>
</organism>
<dbReference type="EMBL" id="QZBM01000549">
    <property type="protein sequence ID" value="THZ12786.1"/>
    <property type="molecule type" value="Genomic_DNA"/>
</dbReference>
<dbReference type="InterPro" id="IPR056740">
    <property type="entry name" value="ILV_EDD_C"/>
</dbReference>
<dbReference type="PANTHER" id="PTHR43183">
    <property type="entry name" value="HYPOTHETICAL DIHYDROXYACID DEHYDRATASE (EUROFUNG)-RELATED"/>
    <property type="match status" value="1"/>
</dbReference>
<dbReference type="InterPro" id="IPR042096">
    <property type="entry name" value="Dihydro-acid_dehy_C"/>
</dbReference>
<dbReference type="Pfam" id="PF00920">
    <property type="entry name" value="ILVD_EDD_N"/>
    <property type="match status" value="1"/>
</dbReference>
<dbReference type="GO" id="GO:0051536">
    <property type="term" value="F:iron-sulfur cluster binding"/>
    <property type="evidence" value="ECO:0007669"/>
    <property type="project" value="UniProtKB-KW"/>
</dbReference>
<evidence type="ECO:0000256" key="2">
    <source>
        <dbReference type="ARBA" id="ARBA00022723"/>
    </source>
</evidence>
<evidence type="ECO:0000256" key="4">
    <source>
        <dbReference type="ARBA" id="ARBA00023014"/>
    </source>
</evidence>
<dbReference type="SUPFAM" id="SSF52016">
    <property type="entry name" value="LeuD/IlvD-like"/>
    <property type="match status" value="1"/>
</dbReference>
<name>A0A4S9SPH1_AURPU</name>
<keyword evidence="3" id="KW-0408">Iron</keyword>
<dbReference type="InterPro" id="IPR052352">
    <property type="entry name" value="Sugar_Degrad_Dehydratases"/>
</dbReference>
<dbReference type="SUPFAM" id="SSF143975">
    <property type="entry name" value="IlvD/EDD N-terminal domain-like"/>
    <property type="match status" value="1"/>
</dbReference>
<dbReference type="Gene3D" id="3.50.30.80">
    <property type="entry name" value="IlvD/EDD C-terminal domain-like"/>
    <property type="match status" value="1"/>
</dbReference>
<dbReference type="InterPro" id="IPR020558">
    <property type="entry name" value="DiOHA_6PGluconate_deHydtase_CS"/>
</dbReference>